<evidence type="ECO:0000313" key="2">
    <source>
        <dbReference type="EMBL" id="MFD2202089.1"/>
    </source>
</evidence>
<name>A0ABW5B9A8_9BACT</name>
<evidence type="ECO:0000256" key="1">
    <source>
        <dbReference type="SAM" id="SignalP"/>
    </source>
</evidence>
<feature type="chain" id="PRO_5045772764" evidence="1">
    <location>
        <begin position="19"/>
        <end position="181"/>
    </location>
</feature>
<dbReference type="Proteomes" id="UP001597414">
    <property type="component" value="Unassembled WGS sequence"/>
</dbReference>
<dbReference type="EMBL" id="JBHUIV010000016">
    <property type="protein sequence ID" value="MFD2202089.1"/>
    <property type="molecule type" value="Genomic_DNA"/>
</dbReference>
<organism evidence="2 3">
    <name type="scientific">Shivajiella indica</name>
    <dbReference type="NCBI Taxonomy" id="872115"/>
    <lineage>
        <taxon>Bacteria</taxon>
        <taxon>Pseudomonadati</taxon>
        <taxon>Bacteroidota</taxon>
        <taxon>Cytophagia</taxon>
        <taxon>Cytophagales</taxon>
        <taxon>Cyclobacteriaceae</taxon>
        <taxon>Shivajiella</taxon>
    </lineage>
</organism>
<proteinExistence type="predicted"/>
<keyword evidence="3" id="KW-1185">Reference proteome</keyword>
<sequence>MKKLIVIVFLLVGSVAHSQTQTKGRLEDPTGEVRLNFLNTILLGSIELGYEHFIKNDQSIAVEFHFNDRFSYQSSKNGVDFNATAVLLSYNFYFAENETGSMYISPFFKYRFGDVTEDIDNVVTTTNLNSGYLGLIAGYRWNYNNFAFGPFGSIARGFSDVVAEKYSPVEFKAGFNVGYRF</sequence>
<keyword evidence="1" id="KW-0732">Signal</keyword>
<gene>
    <name evidence="2" type="ORF">ACFSKV_10950</name>
</gene>
<reference evidence="3" key="1">
    <citation type="journal article" date="2019" name="Int. J. Syst. Evol. Microbiol.">
        <title>The Global Catalogue of Microorganisms (GCM) 10K type strain sequencing project: providing services to taxonomists for standard genome sequencing and annotation.</title>
        <authorList>
            <consortium name="The Broad Institute Genomics Platform"/>
            <consortium name="The Broad Institute Genome Sequencing Center for Infectious Disease"/>
            <person name="Wu L."/>
            <person name="Ma J."/>
        </authorList>
    </citation>
    <scope>NUCLEOTIDE SEQUENCE [LARGE SCALE GENOMIC DNA]</scope>
    <source>
        <strain evidence="3">KCTC 19812</strain>
    </source>
</reference>
<dbReference type="RefSeq" id="WP_380802492.1">
    <property type="nucleotide sequence ID" value="NZ_JBHUIV010000016.1"/>
</dbReference>
<evidence type="ECO:0000313" key="3">
    <source>
        <dbReference type="Proteomes" id="UP001597414"/>
    </source>
</evidence>
<protein>
    <submittedName>
        <fullName evidence="2">DUF3575 domain-containing protein</fullName>
    </submittedName>
</protein>
<feature type="signal peptide" evidence="1">
    <location>
        <begin position="1"/>
        <end position="18"/>
    </location>
</feature>
<comment type="caution">
    <text evidence="2">The sequence shown here is derived from an EMBL/GenBank/DDBJ whole genome shotgun (WGS) entry which is preliminary data.</text>
</comment>
<accession>A0ABW5B9A8</accession>